<evidence type="ECO:0000256" key="5">
    <source>
        <dbReference type="PROSITE-ProRule" id="PRU00076"/>
    </source>
</evidence>
<dbReference type="InterPro" id="IPR049883">
    <property type="entry name" value="NOTCH1_EGF-like"/>
</dbReference>
<keyword evidence="4" id="KW-1015">Disulfide bond</keyword>
<dbReference type="InterPro" id="IPR018097">
    <property type="entry name" value="EGF_Ca-bd_CS"/>
</dbReference>
<dbReference type="EMBL" id="LSYS01009753">
    <property type="protein sequence ID" value="OPJ58760.1"/>
    <property type="molecule type" value="Genomic_DNA"/>
</dbReference>
<dbReference type="CDD" id="cd00054">
    <property type="entry name" value="EGF_CA"/>
    <property type="match status" value="1"/>
</dbReference>
<dbReference type="InterPro" id="IPR035914">
    <property type="entry name" value="Sperma_CUB_dom_sf"/>
</dbReference>
<gene>
    <name evidence="8" type="ORF">AV530_000519</name>
</gene>
<evidence type="ECO:0000259" key="7">
    <source>
        <dbReference type="PROSITE" id="PS50026"/>
    </source>
</evidence>
<keyword evidence="6" id="KW-0472">Membrane</keyword>
<dbReference type="STRING" id="372326.A0A1V4IFY1"/>
<dbReference type="GO" id="GO:0005509">
    <property type="term" value="F:calcium ion binding"/>
    <property type="evidence" value="ECO:0007669"/>
    <property type="project" value="InterPro"/>
</dbReference>
<dbReference type="OrthoDB" id="2015116at2759"/>
<organism evidence="8 9">
    <name type="scientific">Patagioenas fasciata monilis</name>
    <dbReference type="NCBI Taxonomy" id="372326"/>
    <lineage>
        <taxon>Eukaryota</taxon>
        <taxon>Metazoa</taxon>
        <taxon>Chordata</taxon>
        <taxon>Craniata</taxon>
        <taxon>Vertebrata</taxon>
        <taxon>Euteleostomi</taxon>
        <taxon>Archelosauria</taxon>
        <taxon>Archosauria</taxon>
        <taxon>Dinosauria</taxon>
        <taxon>Saurischia</taxon>
        <taxon>Theropoda</taxon>
        <taxon>Coelurosauria</taxon>
        <taxon>Aves</taxon>
        <taxon>Neognathae</taxon>
        <taxon>Neoaves</taxon>
        <taxon>Columbimorphae</taxon>
        <taxon>Columbiformes</taxon>
        <taxon>Columbidae</taxon>
        <taxon>Patagioenas</taxon>
    </lineage>
</organism>
<reference evidence="8 9" key="1">
    <citation type="submission" date="2016-02" db="EMBL/GenBank/DDBJ databases">
        <title>Band-tailed pigeon sequencing and assembly.</title>
        <authorList>
            <person name="Soares A.E."/>
            <person name="Novak B.J."/>
            <person name="Rice E.S."/>
            <person name="O'Connell B."/>
            <person name="Chang D."/>
            <person name="Weber S."/>
            <person name="Shapiro B."/>
        </authorList>
    </citation>
    <scope>NUCLEOTIDE SEQUENCE [LARGE SCALE GENOMIC DNA]</scope>
    <source>
        <strain evidence="8">BTP2013</strain>
        <tissue evidence="8">Blood</tissue>
    </source>
</reference>
<keyword evidence="2" id="KW-0732">Signal</keyword>
<dbReference type="Pfam" id="PF07645">
    <property type="entry name" value="EGF_CA"/>
    <property type="match status" value="1"/>
</dbReference>
<evidence type="ECO:0000256" key="1">
    <source>
        <dbReference type="ARBA" id="ARBA00022536"/>
    </source>
</evidence>
<comment type="caution">
    <text evidence="5">Lacks conserved residue(s) required for the propagation of feature annotation.</text>
</comment>
<dbReference type="PROSITE" id="PS50026">
    <property type="entry name" value="EGF_3"/>
    <property type="match status" value="1"/>
</dbReference>
<dbReference type="PROSITE" id="PS01187">
    <property type="entry name" value="EGF_CA"/>
    <property type="match status" value="1"/>
</dbReference>
<sequence>MAEQHLVEFAGQPFQKIYSLFSYVNENICTLSNIRLNEACGSSWEYQMIKPGSEFPWILTYVPIRSCYRVLKDKYGEFSPPMYHSDSPINFSCNWTIWAGSRKHIIIYIQGFIAKEGCNKNEDKILFEGVSSLVEDSVVYACWKKETHVFATFAEAVHVVLLKRYLPNCRGMQFKGKYYIFQDQEGDSSSKDHVISETSAPKLPKQDSVYHTEWAGKVRDVLGFATTRSTTSLGKTTVLSSELKKGRGVTLGTTTVESPVTLVLYERARTQLLETKAASVLGSELPGGLRCCKEAQDRGTPGGVIPIAAQDNCGQSLSVSADPTMGFGYTCRLSSVLLETPLLGTLQVTESFLQPEGVGLENRQTLLHPTLRREDLGNLQFVIKPTHTSFLDVAAHLQTLSPGRRESKESTDTAAYRGLSTISLEKDESHPQLSVLADGTVSDDADGLANGLMPSLSSPYEVKCNIHVLVCTITVFLSDVSEPGRPWTMEYFPIRSCHTVFQDGSGVFYLPLHADIKTNVWCNWTICAGSRKHIVIYVQGFQGRDGCGNNQDKIIFQGISSSVETKVVYACHNQGTLIFATQATAVHVLFLSGSGSLSHEYGHFKGRYYIFGDFETVGSSNATIAPQEHVQEISKEESWRPVVTKGLFPMLRASPSPSAVPADGRIQPEFVSQDEEAQHVHGIMEGAQSGATVRKLNLSKHDQLRDETELERIVKDGSTEGRETTDDVLVELAPAGQDAGCKAEPSALEIAKVDIELVSAPVTVVPCHSACVSSSEVPSNNIGLSAKSSSLGLASDGLSAEVVTAAARNTQMPVLEEPLLNRSTKPSPFPSPGVTAGDMLSTGESQEDLFDLPSILASLENDVALQSQHHPGGEEHSGEVDCEKKLLIAIRLPIIHQISTDHSVPLQIQENLKLSTNRVNEIKLKKIKRTSDANLLLTFWLHLKPEERNMSLLLHSQLEELLGASVGMKKLQLVSLLVEDVNECSAGVGLCGEEAECFNSAGTYLCRCKKGYEDHSPTKSGTLCIRTPRSGISFFLQHADILVGAAIVAGLAILVAAGVLCWQRWHPRRNPSLEEPPVRVVEEPAMELHDLGECLRLDPFQLKLRARPPEWLWGARAHPSQA</sequence>
<feature type="domain" description="EGF-like" evidence="7">
    <location>
        <begin position="980"/>
        <end position="1018"/>
    </location>
</feature>
<protein>
    <recommendedName>
        <fullName evidence="7">EGF-like domain-containing protein</fullName>
    </recommendedName>
</protein>
<evidence type="ECO:0000313" key="9">
    <source>
        <dbReference type="Proteomes" id="UP000190648"/>
    </source>
</evidence>
<dbReference type="Gene3D" id="2.10.25.10">
    <property type="entry name" value="Laminin"/>
    <property type="match status" value="1"/>
</dbReference>
<evidence type="ECO:0000256" key="2">
    <source>
        <dbReference type="ARBA" id="ARBA00022729"/>
    </source>
</evidence>
<keyword evidence="6" id="KW-1133">Transmembrane helix</keyword>
<dbReference type="SUPFAM" id="SSF57196">
    <property type="entry name" value="EGF/Laminin"/>
    <property type="match status" value="1"/>
</dbReference>
<dbReference type="PROSITE" id="PS00010">
    <property type="entry name" value="ASX_HYDROXYL"/>
    <property type="match status" value="1"/>
</dbReference>
<dbReference type="InterPro" id="IPR001881">
    <property type="entry name" value="EGF-like_Ca-bd_dom"/>
</dbReference>
<comment type="caution">
    <text evidence="8">The sequence shown here is derived from an EMBL/GenBank/DDBJ whole genome shotgun (WGS) entry which is preliminary data.</text>
</comment>
<feature type="transmembrane region" description="Helical" evidence="6">
    <location>
        <begin position="1041"/>
        <end position="1062"/>
    </location>
</feature>
<dbReference type="SUPFAM" id="SSF49854">
    <property type="entry name" value="Spermadhesin, CUB domain"/>
    <property type="match status" value="2"/>
</dbReference>
<dbReference type="FunFam" id="2.10.25.10:FF:000038">
    <property type="entry name" value="Fibrillin 2"/>
    <property type="match status" value="1"/>
</dbReference>
<name>A0A1V4IFY1_PATFA</name>
<dbReference type="SMART" id="SM00179">
    <property type="entry name" value="EGF_CA"/>
    <property type="match status" value="1"/>
</dbReference>
<dbReference type="Proteomes" id="UP000190648">
    <property type="component" value="Unassembled WGS sequence"/>
</dbReference>
<dbReference type="InterPro" id="IPR000742">
    <property type="entry name" value="EGF"/>
</dbReference>
<evidence type="ECO:0000256" key="3">
    <source>
        <dbReference type="ARBA" id="ARBA00022737"/>
    </source>
</evidence>
<keyword evidence="9" id="KW-1185">Reference proteome</keyword>
<keyword evidence="6" id="KW-0812">Transmembrane</keyword>
<keyword evidence="3" id="KW-0677">Repeat</keyword>
<dbReference type="InterPro" id="IPR000152">
    <property type="entry name" value="EGF-type_Asp/Asn_hydroxyl_site"/>
</dbReference>
<dbReference type="AlphaFoldDB" id="A0A1V4IFY1"/>
<evidence type="ECO:0000313" key="8">
    <source>
        <dbReference type="EMBL" id="OPJ58760.1"/>
    </source>
</evidence>
<keyword evidence="1 5" id="KW-0245">EGF-like domain</keyword>
<evidence type="ECO:0000256" key="6">
    <source>
        <dbReference type="SAM" id="Phobius"/>
    </source>
</evidence>
<proteinExistence type="predicted"/>
<accession>A0A1V4IFY1</accession>
<evidence type="ECO:0000256" key="4">
    <source>
        <dbReference type="ARBA" id="ARBA00023157"/>
    </source>
</evidence>